<keyword evidence="1" id="KW-1133">Transmembrane helix</keyword>
<evidence type="ECO:0000256" key="1">
    <source>
        <dbReference type="SAM" id="Phobius"/>
    </source>
</evidence>
<keyword evidence="3" id="KW-1185">Reference proteome</keyword>
<dbReference type="AlphaFoldDB" id="A0A9E5JNC9"/>
<organism evidence="2 3">
    <name type="scientific">Microcella pacifica</name>
    <dbReference type="NCBI Taxonomy" id="2591847"/>
    <lineage>
        <taxon>Bacteria</taxon>
        <taxon>Bacillati</taxon>
        <taxon>Actinomycetota</taxon>
        <taxon>Actinomycetes</taxon>
        <taxon>Micrococcales</taxon>
        <taxon>Microbacteriaceae</taxon>
        <taxon>Microcella</taxon>
    </lineage>
</organism>
<comment type="caution">
    <text evidence="2">The sequence shown here is derived from an EMBL/GenBank/DDBJ whole genome shotgun (WGS) entry which is preliminary data.</text>
</comment>
<gene>
    <name evidence="2" type="ORF">FK219_011335</name>
</gene>
<reference evidence="2 3" key="1">
    <citation type="submission" date="2020-03" db="EMBL/GenBank/DDBJ databases">
        <title>Chryseoglobus sp. isolated from a deep-sea seamount.</title>
        <authorList>
            <person name="Zhang D.-C."/>
        </authorList>
    </citation>
    <scope>NUCLEOTIDE SEQUENCE [LARGE SCALE GENOMIC DNA]</scope>
    <source>
        <strain evidence="2 3">KN1116</strain>
    </source>
</reference>
<accession>A0A9E5JNC9</accession>
<dbReference type="Proteomes" id="UP000818266">
    <property type="component" value="Unassembled WGS sequence"/>
</dbReference>
<keyword evidence="1" id="KW-0472">Membrane</keyword>
<protein>
    <submittedName>
        <fullName evidence="2">Uncharacterized protein</fullName>
    </submittedName>
</protein>
<feature type="transmembrane region" description="Helical" evidence="1">
    <location>
        <begin position="169"/>
        <end position="191"/>
    </location>
</feature>
<evidence type="ECO:0000313" key="2">
    <source>
        <dbReference type="EMBL" id="NHF63820.1"/>
    </source>
</evidence>
<proteinExistence type="predicted"/>
<evidence type="ECO:0000313" key="3">
    <source>
        <dbReference type="Proteomes" id="UP000818266"/>
    </source>
</evidence>
<keyword evidence="1" id="KW-0812">Transmembrane</keyword>
<dbReference type="RefSeq" id="WP_152584031.1">
    <property type="nucleotide sequence ID" value="NZ_VIKT02000022.1"/>
</dbReference>
<sequence length="197" mass="20399">MLSTRLRRLLPAVPVVALTIALAAAAPSFAVDSMRILSPLSGEVVSGELLIEGSITTSGPTDLKVGLAEQRLGECGPFVIERSTMVAASTAFSFTVPTQRFSDGVYCVIALAADGALSHVVGDVTLVNGIDDFGDLQLPTLGDEAPAAPVDDENEVVEAGGPFEGISTLAPVVFAATAALGMLVLVFLYVARRRLIE</sequence>
<name>A0A9E5JNC9_9MICO</name>
<dbReference type="EMBL" id="VIKT02000022">
    <property type="protein sequence ID" value="NHF63820.1"/>
    <property type="molecule type" value="Genomic_DNA"/>
</dbReference>
<dbReference type="OrthoDB" id="5123683at2"/>